<evidence type="ECO:0000256" key="4">
    <source>
        <dbReference type="ARBA" id="ARBA00022840"/>
    </source>
</evidence>
<dbReference type="InterPro" id="IPR016188">
    <property type="entry name" value="PurM-like_N"/>
</dbReference>
<protein>
    <submittedName>
        <fullName evidence="9">Selenide, water dikinase</fullName>
        <ecNumber evidence="9">2.7.9.3</ecNumber>
    </submittedName>
</protein>
<keyword evidence="3 9" id="KW-0418">Kinase</keyword>
<dbReference type="InterPro" id="IPR023753">
    <property type="entry name" value="FAD/NAD-binding_dom"/>
</dbReference>
<dbReference type="InterPro" id="IPR004536">
    <property type="entry name" value="SPS/SelD"/>
</dbReference>
<gene>
    <name evidence="9" type="primary">selD</name>
    <name evidence="9" type="ORF">TRP8649_03279</name>
</gene>
<keyword evidence="4" id="KW-0067">ATP-binding</keyword>
<dbReference type="InterPro" id="IPR036921">
    <property type="entry name" value="PurM-like_N_sf"/>
</dbReference>
<dbReference type="Pfam" id="PF02769">
    <property type="entry name" value="AIRS_C"/>
    <property type="match status" value="1"/>
</dbReference>
<dbReference type="InterPro" id="IPR036676">
    <property type="entry name" value="PurM-like_C_sf"/>
</dbReference>
<dbReference type="GO" id="GO:0005737">
    <property type="term" value="C:cytoplasm"/>
    <property type="evidence" value="ECO:0007669"/>
    <property type="project" value="TreeGrafter"/>
</dbReference>
<keyword evidence="2" id="KW-0547">Nucleotide-binding</keyword>
<dbReference type="AlphaFoldDB" id="A0A238JG83"/>
<dbReference type="SUPFAM" id="SSF55326">
    <property type="entry name" value="PurM N-terminal domain-like"/>
    <property type="match status" value="1"/>
</dbReference>
<dbReference type="EMBL" id="FXXP01000002">
    <property type="protein sequence ID" value="SMX29147.1"/>
    <property type="molecule type" value="Genomic_DNA"/>
</dbReference>
<evidence type="ECO:0000259" key="8">
    <source>
        <dbReference type="Pfam" id="PF07992"/>
    </source>
</evidence>
<dbReference type="Pfam" id="PF00586">
    <property type="entry name" value="AIRS"/>
    <property type="match status" value="1"/>
</dbReference>
<evidence type="ECO:0000259" key="6">
    <source>
        <dbReference type="Pfam" id="PF00586"/>
    </source>
</evidence>
<dbReference type="GO" id="GO:0016491">
    <property type="term" value="F:oxidoreductase activity"/>
    <property type="evidence" value="ECO:0007669"/>
    <property type="project" value="InterPro"/>
</dbReference>
<feature type="domain" description="PurM-like N-terminal" evidence="6">
    <location>
        <begin position="430"/>
        <end position="538"/>
    </location>
</feature>
<dbReference type="InterPro" id="IPR017584">
    <property type="entry name" value="Pyridine_nucleo_diS_OxRdtase_N"/>
</dbReference>
<evidence type="ECO:0000256" key="5">
    <source>
        <dbReference type="ARBA" id="ARBA00023266"/>
    </source>
</evidence>
<feature type="domain" description="PurM-like C-terminal" evidence="7">
    <location>
        <begin position="550"/>
        <end position="712"/>
    </location>
</feature>
<dbReference type="GO" id="GO:0004756">
    <property type="term" value="F:selenide, water dikinase activity"/>
    <property type="evidence" value="ECO:0007669"/>
    <property type="project" value="UniProtKB-EC"/>
</dbReference>
<dbReference type="CDD" id="cd02195">
    <property type="entry name" value="SelD"/>
    <property type="match status" value="1"/>
</dbReference>
<dbReference type="InterPro" id="IPR036188">
    <property type="entry name" value="FAD/NAD-bd_sf"/>
</dbReference>
<sequence length="722" mass="76314">MKSPTLPYSKDLVLVGGGHTHALVLRKWAMQPLPGARLTVINPAPTAPYSGMLPGFLAGHYSREELDIDLVRLARLAGARLILGKATGIDIQRKCIKVSGRPDIAFDTASVDIGITSDLPDLKGFTDFAIPAKPLGPFAQAWQNYLSKSGPAAVALIGGGVAGVEITLALAHALKSHGRAAKIHLIERKSVLEGLRSASKTKLLARLSDFSVHLHEHSHVQEITGSGITLQNKEFVPAEFICGAAGARAQDWLTQTGLDLHEGFIAISPTLQSSHPEIFATGDCAHMTATPRPKAGVYAVRQAPVLYENLRRQLAGRGDLVLYSPQTDYLKLISLGGKAALGERFGMVFQGPSIWKLKNHIDQSFMAKFRDLPVAKPEKLPSPRALGAAEVLGDKPMCGGCGSKIGQSALARSLQTLPATTRQDVTPLPGDDAALIQTGGVKQVMTTDHLRALVEDPVTMTRIAANHALGDIWAMGALPQAATATLILPRLSELLAERTLREIMQTAHACMAEAGAAIVGGHSSFGAETTIGFGITGLCNTPPITLSGAQPGHHLILTKPVGSGVIMAADMQGLAKGAWVSNAMAHMQISQAKASQILCQASAMTDVTGFGLVGHLMNICQNSNCGATLWLDKVPLLDGALVLSEQGIKSTLFPQNREILPKAPHSARADLMFDPQTAGGLLAAIPVNAEETLERLRAEGYEAAIIGEMTDQIGHISISEST</sequence>
<evidence type="ECO:0000313" key="9">
    <source>
        <dbReference type="EMBL" id="SMX29147.1"/>
    </source>
</evidence>
<name>A0A238JG83_9RHOB</name>
<dbReference type="InterPro" id="IPR010918">
    <property type="entry name" value="PurM-like_C_dom"/>
</dbReference>
<evidence type="ECO:0000256" key="1">
    <source>
        <dbReference type="ARBA" id="ARBA00022679"/>
    </source>
</evidence>
<organism evidence="9 10">
    <name type="scientific">Pelagimonas phthalicica</name>
    <dbReference type="NCBI Taxonomy" id="1037362"/>
    <lineage>
        <taxon>Bacteria</taxon>
        <taxon>Pseudomonadati</taxon>
        <taxon>Pseudomonadota</taxon>
        <taxon>Alphaproteobacteria</taxon>
        <taxon>Rhodobacterales</taxon>
        <taxon>Roseobacteraceae</taxon>
        <taxon>Pelagimonas</taxon>
    </lineage>
</organism>
<dbReference type="OrthoDB" id="9767928at2"/>
<dbReference type="SUPFAM" id="SSF51905">
    <property type="entry name" value="FAD/NAD(P)-binding domain"/>
    <property type="match status" value="2"/>
</dbReference>
<keyword evidence="5" id="KW-0711">Selenium</keyword>
<dbReference type="Proteomes" id="UP000225972">
    <property type="component" value="Unassembled WGS sequence"/>
</dbReference>
<dbReference type="Gene3D" id="3.90.650.10">
    <property type="entry name" value="PurM-like C-terminal domain"/>
    <property type="match status" value="1"/>
</dbReference>
<dbReference type="SUPFAM" id="SSF56042">
    <property type="entry name" value="PurM C-terminal domain-like"/>
    <property type="match status" value="1"/>
</dbReference>
<dbReference type="PANTHER" id="PTHR10256">
    <property type="entry name" value="SELENIDE, WATER DIKINASE"/>
    <property type="match status" value="1"/>
</dbReference>
<reference evidence="10" key="1">
    <citation type="submission" date="2017-05" db="EMBL/GenBank/DDBJ databases">
        <authorList>
            <person name="Rodrigo-Torres L."/>
            <person name="Arahal R. D."/>
            <person name="Lucena T."/>
        </authorList>
    </citation>
    <scope>NUCLEOTIDE SEQUENCE [LARGE SCALE GENOMIC DNA]</scope>
    <source>
        <strain evidence="10">CECT 8649</strain>
    </source>
</reference>
<dbReference type="PANTHER" id="PTHR10256:SF0">
    <property type="entry name" value="INACTIVE SELENIDE, WATER DIKINASE-LIKE PROTEIN-RELATED"/>
    <property type="match status" value="1"/>
</dbReference>
<evidence type="ECO:0000313" key="10">
    <source>
        <dbReference type="Proteomes" id="UP000225972"/>
    </source>
</evidence>
<dbReference type="Gene3D" id="3.50.50.100">
    <property type="match status" value="1"/>
</dbReference>
<dbReference type="PRINTS" id="PR00368">
    <property type="entry name" value="FADPNR"/>
</dbReference>
<dbReference type="Gene3D" id="3.30.1330.10">
    <property type="entry name" value="PurM-like, N-terminal domain"/>
    <property type="match status" value="1"/>
</dbReference>
<dbReference type="RefSeq" id="WP_099246979.1">
    <property type="nucleotide sequence ID" value="NZ_FXXP01000002.1"/>
</dbReference>
<keyword evidence="10" id="KW-1185">Reference proteome</keyword>
<evidence type="ECO:0000259" key="7">
    <source>
        <dbReference type="Pfam" id="PF02769"/>
    </source>
</evidence>
<dbReference type="GO" id="GO:0005524">
    <property type="term" value="F:ATP binding"/>
    <property type="evidence" value="ECO:0007669"/>
    <property type="project" value="UniProtKB-KW"/>
</dbReference>
<dbReference type="GO" id="GO:0016260">
    <property type="term" value="P:selenocysteine biosynthetic process"/>
    <property type="evidence" value="ECO:0007669"/>
    <property type="project" value="TreeGrafter"/>
</dbReference>
<accession>A0A238JG83</accession>
<feature type="domain" description="FAD/NAD(P)-binding" evidence="8">
    <location>
        <begin position="11"/>
        <end position="303"/>
    </location>
</feature>
<evidence type="ECO:0000256" key="2">
    <source>
        <dbReference type="ARBA" id="ARBA00022741"/>
    </source>
</evidence>
<dbReference type="NCBIfam" id="TIGR03169">
    <property type="entry name" value="Nterm_to_SelD"/>
    <property type="match status" value="1"/>
</dbReference>
<dbReference type="EC" id="2.7.9.3" evidence="9"/>
<proteinExistence type="predicted"/>
<evidence type="ECO:0000256" key="3">
    <source>
        <dbReference type="ARBA" id="ARBA00022777"/>
    </source>
</evidence>
<keyword evidence="1 9" id="KW-0808">Transferase</keyword>
<dbReference type="Pfam" id="PF07992">
    <property type="entry name" value="Pyr_redox_2"/>
    <property type="match status" value="1"/>
</dbReference>
<dbReference type="NCBIfam" id="TIGR00476">
    <property type="entry name" value="selD"/>
    <property type="match status" value="1"/>
</dbReference>